<dbReference type="AlphaFoldDB" id="A0A517PEH6"/>
<dbReference type="OrthoDB" id="9778320at2"/>
<dbReference type="Proteomes" id="UP000318741">
    <property type="component" value="Chromosome"/>
</dbReference>
<dbReference type="Pfam" id="PF01522">
    <property type="entry name" value="Polysacc_deac_1"/>
    <property type="match status" value="1"/>
</dbReference>
<dbReference type="InterPro" id="IPR011330">
    <property type="entry name" value="Glyco_hydro/deAcase_b/a-brl"/>
</dbReference>
<keyword evidence="6" id="KW-1185">Reference proteome</keyword>
<protein>
    <submittedName>
        <fullName evidence="5">Polysaccharide deacetylase</fullName>
    </submittedName>
</protein>
<comment type="subcellular location">
    <subcellularLocation>
        <location evidence="1">Secreted</location>
    </subcellularLocation>
</comment>
<dbReference type="InterPro" id="IPR002509">
    <property type="entry name" value="NODB_dom"/>
</dbReference>
<dbReference type="CDD" id="cd10918">
    <property type="entry name" value="CE4_NodB_like_5s_6s"/>
    <property type="match status" value="1"/>
</dbReference>
<keyword evidence="2" id="KW-0732">Signal</keyword>
<dbReference type="KEGG" id="acaf:CA12_38930"/>
<dbReference type="PANTHER" id="PTHR34216">
    <property type="match status" value="1"/>
</dbReference>
<evidence type="ECO:0000259" key="4">
    <source>
        <dbReference type="Pfam" id="PF01522"/>
    </source>
</evidence>
<dbReference type="PANTHER" id="PTHR34216:SF3">
    <property type="entry name" value="POLY-BETA-1,6-N-ACETYL-D-GLUCOSAMINE N-DEACETYLASE"/>
    <property type="match status" value="1"/>
</dbReference>
<sequence length="355" mass="37891">MAAVASLDDLPPDFMPDVPNAGRSTPAAGVPMDLTTLRFPLDSPTPPRTEALRSWLTPRLALPLRPLAHRTDAGTAAGTGALMYHRFSDPVPGLPRPTWNVPPSRLHAQLSGVLALGYRAVRLEEALDRLAAGEPTEPKTFVVTIDDGYLNNLTRGLPIFESLRVPVTLFVATGYLGSSSPYPFDDWAGKGCPTAPRESWAPMSRDDLSRFADSAYVSLGAHTHTHQDFRGRPELFAADVTECCRVLRHGYGVERPPLAFPYGTRERGFSGGELKAAAERTPVRCGLTTADESIRVGADPFDLGRFTATASDTAATLAAKLDGRFGALKRLLGRDGAPAPAVAAVKPTPDAGGRS</sequence>
<accession>A0A517PEH6</accession>
<evidence type="ECO:0000313" key="6">
    <source>
        <dbReference type="Proteomes" id="UP000318741"/>
    </source>
</evidence>
<proteinExistence type="predicted"/>
<evidence type="ECO:0000256" key="3">
    <source>
        <dbReference type="SAM" id="MobiDB-lite"/>
    </source>
</evidence>
<dbReference type="SUPFAM" id="SSF88713">
    <property type="entry name" value="Glycoside hydrolase/deacetylase"/>
    <property type="match status" value="1"/>
</dbReference>
<dbReference type="RefSeq" id="WP_145360766.1">
    <property type="nucleotide sequence ID" value="NZ_CP036265.1"/>
</dbReference>
<dbReference type="GO" id="GO:0005576">
    <property type="term" value="C:extracellular region"/>
    <property type="evidence" value="ECO:0007669"/>
    <property type="project" value="UniProtKB-SubCell"/>
</dbReference>
<reference evidence="5 6" key="1">
    <citation type="submission" date="2019-02" db="EMBL/GenBank/DDBJ databases">
        <title>Deep-cultivation of Planctomycetes and their phenomic and genomic characterization uncovers novel biology.</title>
        <authorList>
            <person name="Wiegand S."/>
            <person name="Jogler M."/>
            <person name="Boedeker C."/>
            <person name="Pinto D."/>
            <person name="Vollmers J."/>
            <person name="Rivas-Marin E."/>
            <person name="Kohn T."/>
            <person name="Peeters S.H."/>
            <person name="Heuer A."/>
            <person name="Rast P."/>
            <person name="Oberbeckmann S."/>
            <person name="Bunk B."/>
            <person name="Jeske O."/>
            <person name="Meyerdierks A."/>
            <person name="Storesund J.E."/>
            <person name="Kallscheuer N."/>
            <person name="Luecker S."/>
            <person name="Lage O.M."/>
            <person name="Pohl T."/>
            <person name="Merkel B.J."/>
            <person name="Hornburger P."/>
            <person name="Mueller R.-W."/>
            <person name="Bruemmer F."/>
            <person name="Labrenz M."/>
            <person name="Spormann A.M."/>
            <person name="Op den Camp H."/>
            <person name="Overmann J."/>
            <person name="Amann R."/>
            <person name="Jetten M.S.M."/>
            <person name="Mascher T."/>
            <person name="Medema M.H."/>
            <person name="Devos D.P."/>
            <person name="Kaster A.-K."/>
            <person name="Ovreas L."/>
            <person name="Rohde M."/>
            <person name="Galperin M.Y."/>
            <person name="Jogler C."/>
        </authorList>
    </citation>
    <scope>NUCLEOTIDE SEQUENCE [LARGE SCALE GENOMIC DNA]</scope>
    <source>
        <strain evidence="5 6">CA12</strain>
    </source>
</reference>
<evidence type="ECO:0000313" key="5">
    <source>
        <dbReference type="EMBL" id="QDT17761.1"/>
    </source>
</evidence>
<gene>
    <name evidence="5" type="ORF">CA12_38930</name>
</gene>
<name>A0A517PEH6_9PLAN</name>
<feature type="domain" description="NodB homology" evidence="4">
    <location>
        <begin position="134"/>
        <end position="266"/>
    </location>
</feature>
<organism evidence="5 6">
    <name type="scientific">Alienimonas californiensis</name>
    <dbReference type="NCBI Taxonomy" id="2527989"/>
    <lineage>
        <taxon>Bacteria</taxon>
        <taxon>Pseudomonadati</taxon>
        <taxon>Planctomycetota</taxon>
        <taxon>Planctomycetia</taxon>
        <taxon>Planctomycetales</taxon>
        <taxon>Planctomycetaceae</taxon>
        <taxon>Alienimonas</taxon>
    </lineage>
</organism>
<dbReference type="GO" id="GO:0005975">
    <property type="term" value="P:carbohydrate metabolic process"/>
    <property type="evidence" value="ECO:0007669"/>
    <property type="project" value="InterPro"/>
</dbReference>
<dbReference type="EMBL" id="CP036265">
    <property type="protein sequence ID" value="QDT17761.1"/>
    <property type="molecule type" value="Genomic_DNA"/>
</dbReference>
<evidence type="ECO:0000256" key="1">
    <source>
        <dbReference type="ARBA" id="ARBA00004613"/>
    </source>
</evidence>
<feature type="region of interest" description="Disordered" evidence="3">
    <location>
        <begin position="1"/>
        <end position="29"/>
    </location>
</feature>
<evidence type="ECO:0000256" key="2">
    <source>
        <dbReference type="ARBA" id="ARBA00022729"/>
    </source>
</evidence>
<dbReference type="GO" id="GO:0016810">
    <property type="term" value="F:hydrolase activity, acting on carbon-nitrogen (but not peptide) bonds"/>
    <property type="evidence" value="ECO:0007669"/>
    <property type="project" value="InterPro"/>
</dbReference>
<dbReference type="Gene3D" id="3.20.20.370">
    <property type="entry name" value="Glycoside hydrolase/deacetylase"/>
    <property type="match status" value="1"/>
</dbReference>
<dbReference type="InterPro" id="IPR051398">
    <property type="entry name" value="Polysacch_Deacetylase"/>
</dbReference>